<dbReference type="PROSITE" id="PS00903">
    <property type="entry name" value="CYT_DCMP_DEAMINASES_1"/>
    <property type="match status" value="1"/>
</dbReference>
<dbReference type="CDD" id="cd01992">
    <property type="entry name" value="TilS_N"/>
    <property type="match status" value="1"/>
</dbReference>
<dbReference type="SUPFAM" id="SSF53927">
    <property type="entry name" value="Cytidine deaminase-like"/>
    <property type="match status" value="1"/>
</dbReference>
<dbReference type="AlphaFoldDB" id="A0A399E2Y7"/>
<dbReference type="SUPFAM" id="SSF82829">
    <property type="entry name" value="MesJ substrate recognition domain-like"/>
    <property type="match status" value="1"/>
</dbReference>
<dbReference type="PANTHER" id="PTHR43033">
    <property type="entry name" value="TRNA(ILE)-LYSIDINE SYNTHASE-RELATED"/>
    <property type="match status" value="1"/>
</dbReference>
<evidence type="ECO:0000256" key="10">
    <source>
        <dbReference type="HAMAP-Rule" id="MF_00972"/>
    </source>
</evidence>
<feature type="binding site" evidence="10">
    <location>
        <position position="462"/>
    </location>
    <ligand>
        <name>Zn(2+)</name>
        <dbReference type="ChEBI" id="CHEBI:29105"/>
        <note>catalytic</note>
    </ligand>
</feature>
<feature type="domain" description="CMP/dCMP-type deaminase" evidence="12">
    <location>
        <begin position="378"/>
        <end position="487"/>
    </location>
</feature>
<keyword evidence="11" id="KW-0963">Cytoplasm</keyword>
<dbReference type="InterPro" id="IPR058535">
    <property type="entry name" value="MafB19-deam"/>
</dbReference>
<keyword evidence="5 11" id="KW-0547">Nucleotide-binding</keyword>
<dbReference type="InterPro" id="IPR016192">
    <property type="entry name" value="APOBEC/CMP_deaminase_Zn-bd"/>
</dbReference>
<evidence type="ECO:0000256" key="1">
    <source>
        <dbReference type="ARBA" id="ARBA00010669"/>
    </source>
</evidence>
<comment type="subcellular location">
    <subcellularLocation>
        <location evidence="11">Cytoplasm</location>
    </subcellularLocation>
</comment>
<evidence type="ECO:0000256" key="6">
    <source>
        <dbReference type="ARBA" id="ARBA00022833"/>
    </source>
</evidence>
<comment type="function">
    <text evidence="10">Catalyzes the deamination of adenosine to inosine at the wobble position 34 of tRNA(Arg2).</text>
</comment>
<keyword evidence="3 11" id="KW-0819">tRNA processing</keyword>
<dbReference type="SUPFAM" id="SSF52402">
    <property type="entry name" value="Adenine nucleotide alpha hydrolases-like"/>
    <property type="match status" value="1"/>
</dbReference>
<evidence type="ECO:0000256" key="5">
    <source>
        <dbReference type="ARBA" id="ARBA00022741"/>
    </source>
</evidence>
<dbReference type="GO" id="GO:0005524">
    <property type="term" value="F:ATP binding"/>
    <property type="evidence" value="ECO:0007669"/>
    <property type="project" value="UniProtKB-UniRule"/>
</dbReference>
<organism evidence="13 14">
    <name type="scientific">Meiothermus taiwanensis</name>
    <dbReference type="NCBI Taxonomy" id="172827"/>
    <lineage>
        <taxon>Bacteria</taxon>
        <taxon>Thermotogati</taxon>
        <taxon>Deinococcota</taxon>
        <taxon>Deinococci</taxon>
        <taxon>Thermales</taxon>
        <taxon>Thermaceae</taxon>
        <taxon>Meiothermus</taxon>
    </lineage>
</organism>
<dbReference type="PANTHER" id="PTHR43033:SF1">
    <property type="entry name" value="TRNA(ILE)-LYSIDINE SYNTHASE-RELATED"/>
    <property type="match status" value="1"/>
</dbReference>
<dbReference type="GO" id="GO:0005737">
    <property type="term" value="C:cytoplasm"/>
    <property type="evidence" value="ECO:0007669"/>
    <property type="project" value="UniProtKB-SubCell"/>
</dbReference>
<dbReference type="InterPro" id="IPR016193">
    <property type="entry name" value="Cytidine_deaminase-like"/>
</dbReference>
<evidence type="ECO:0000256" key="9">
    <source>
        <dbReference type="ARBA" id="ARBA00048539"/>
    </source>
</evidence>
<dbReference type="InterPro" id="IPR011063">
    <property type="entry name" value="TilS/TtcA_N"/>
</dbReference>
<keyword evidence="4 10" id="KW-0479">Metal-binding</keyword>
<feature type="binding site" evidence="10">
    <location>
        <position position="459"/>
    </location>
    <ligand>
        <name>Zn(2+)</name>
        <dbReference type="ChEBI" id="CHEBI:29105"/>
        <note>catalytic</note>
    </ligand>
</feature>
<evidence type="ECO:0000256" key="8">
    <source>
        <dbReference type="ARBA" id="ARBA00048045"/>
    </source>
</evidence>
<gene>
    <name evidence="11 13" type="primary">tilS</name>
    <name evidence="10" type="synonym">tadA</name>
    <name evidence="13" type="ORF">Mcate_00939</name>
</gene>
<comment type="similarity">
    <text evidence="11">Belongs to the tRNA(Ile)-lysidine synthase family.</text>
</comment>
<dbReference type="HAMAP" id="MF_00972">
    <property type="entry name" value="tRNA_aden_deaminase"/>
    <property type="match status" value="1"/>
</dbReference>
<comment type="domain">
    <text evidence="11">The N-terminal region contains the highly conserved SGGXDS motif, predicted to be a P-loop motif involved in ATP binding.</text>
</comment>
<dbReference type="NCBIfam" id="TIGR02432">
    <property type="entry name" value="lysidine_TilS_N"/>
    <property type="match status" value="1"/>
</dbReference>
<sequence>MDLVEASQLESQFATHLTRMVPEGSLVAAVSGGGDSVALLLLLTSTPRKVVVAHLDHSLRPESAQDARWVQALAERLGYAFESERLDVAKIAAERGENLEATARELRYGFLAKVAKKHRAQAILTAHTEDDQAETVLLQLVQGTGRGLGMRPKRGKVVRPLLELSRSTLRAYLQCKQQDWLEDVSNADTSLDRNFLRHEILPRLKARFPQTQTALARFAAISQLDDEALDPLAAGLLLRDRRWPCPAYRIAPLLQAPAGLRRRALRQILEHLRLRPEMGWVIQLERALQGEAFTLPEGWQVRRRDGTLFLIPPVIDTFPPWRGSRLPLPGDLIDLPKGLVRLVDFFTEHSVPPELKQAWPVRAVGNVVREVWNLWPESEDLEQMRSALEQARLALQNNEVPIGAVVVWDGEVLAEAHNQVEQQRNATAHAELLALQQALHKRHSKVLPGATVYVTLEPCPMCFGALVEAQVRRVVYAVENLKAGAVTVHRMKPPFEWEGGWLERESARLLRDFFTQKRAQP</sequence>
<proteinExistence type="inferred from homology"/>
<dbReference type="EC" id="3.5.4.33" evidence="10"/>
<comment type="cofactor">
    <cofactor evidence="10">
        <name>Zn(2+)</name>
        <dbReference type="ChEBI" id="CHEBI:29105"/>
    </cofactor>
    <text evidence="10">Binds 1 zinc ion per subunit.</text>
</comment>
<comment type="subunit">
    <text evidence="10">Homodimer.</text>
</comment>
<dbReference type="InterPro" id="IPR012094">
    <property type="entry name" value="tRNA_Ile_lys_synt"/>
</dbReference>
<dbReference type="EMBL" id="QWKX01000017">
    <property type="protein sequence ID" value="RIH78198.1"/>
    <property type="molecule type" value="Genomic_DNA"/>
</dbReference>
<keyword evidence="10" id="KW-0378">Hydrolase</keyword>
<evidence type="ECO:0000256" key="4">
    <source>
        <dbReference type="ARBA" id="ARBA00022723"/>
    </source>
</evidence>
<evidence type="ECO:0000259" key="12">
    <source>
        <dbReference type="PROSITE" id="PS51747"/>
    </source>
</evidence>
<dbReference type="Pfam" id="PF14437">
    <property type="entry name" value="MafB19-deam"/>
    <property type="match status" value="1"/>
</dbReference>
<dbReference type="CDD" id="cd01285">
    <property type="entry name" value="nucleoside_deaminase"/>
    <property type="match status" value="1"/>
</dbReference>
<feature type="binding site" evidence="10">
    <location>
        <position position="429"/>
    </location>
    <ligand>
        <name>Zn(2+)</name>
        <dbReference type="ChEBI" id="CHEBI:29105"/>
        <note>catalytic</note>
    </ligand>
</feature>
<dbReference type="GO" id="GO:0008270">
    <property type="term" value="F:zinc ion binding"/>
    <property type="evidence" value="ECO:0007669"/>
    <property type="project" value="UniProtKB-UniRule"/>
</dbReference>
<dbReference type="Gene3D" id="3.40.50.620">
    <property type="entry name" value="HUPs"/>
    <property type="match status" value="1"/>
</dbReference>
<keyword evidence="6 10" id="KW-0862">Zinc</keyword>
<keyword evidence="2 11" id="KW-0436">Ligase</keyword>
<dbReference type="Gene3D" id="3.40.140.10">
    <property type="entry name" value="Cytidine Deaminase, domain 2"/>
    <property type="match status" value="1"/>
</dbReference>
<comment type="catalytic activity">
    <reaction evidence="9 11">
        <text>cytidine(34) in tRNA(Ile2) + L-lysine + ATP = lysidine(34) in tRNA(Ile2) + AMP + diphosphate + H(+)</text>
        <dbReference type="Rhea" id="RHEA:43744"/>
        <dbReference type="Rhea" id="RHEA-COMP:10625"/>
        <dbReference type="Rhea" id="RHEA-COMP:10670"/>
        <dbReference type="ChEBI" id="CHEBI:15378"/>
        <dbReference type="ChEBI" id="CHEBI:30616"/>
        <dbReference type="ChEBI" id="CHEBI:32551"/>
        <dbReference type="ChEBI" id="CHEBI:33019"/>
        <dbReference type="ChEBI" id="CHEBI:82748"/>
        <dbReference type="ChEBI" id="CHEBI:83665"/>
        <dbReference type="ChEBI" id="CHEBI:456215"/>
        <dbReference type="EC" id="6.3.4.19"/>
    </reaction>
</comment>
<evidence type="ECO:0000256" key="7">
    <source>
        <dbReference type="ARBA" id="ARBA00022840"/>
    </source>
</evidence>
<evidence type="ECO:0000313" key="13">
    <source>
        <dbReference type="EMBL" id="RIH78198.1"/>
    </source>
</evidence>
<dbReference type="GO" id="GO:0032267">
    <property type="term" value="F:tRNA(Ile)-lysidine synthase activity"/>
    <property type="evidence" value="ECO:0007669"/>
    <property type="project" value="UniProtKB-EC"/>
</dbReference>
<name>A0A399E2Y7_9DEIN</name>
<dbReference type="PROSITE" id="PS51747">
    <property type="entry name" value="CYT_DCMP_DEAMINASES_2"/>
    <property type="match status" value="1"/>
</dbReference>
<dbReference type="InterPro" id="IPR014729">
    <property type="entry name" value="Rossmann-like_a/b/a_fold"/>
</dbReference>
<dbReference type="HAMAP" id="MF_01161">
    <property type="entry name" value="tRNA_Ile_lys_synt"/>
    <property type="match status" value="1"/>
</dbReference>
<dbReference type="Pfam" id="PF01171">
    <property type="entry name" value="ATP_bind_3"/>
    <property type="match status" value="1"/>
</dbReference>
<evidence type="ECO:0000256" key="11">
    <source>
        <dbReference type="HAMAP-Rule" id="MF_01161"/>
    </source>
</evidence>
<evidence type="ECO:0000313" key="14">
    <source>
        <dbReference type="Proteomes" id="UP000266089"/>
    </source>
</evidence>
<dbReference type="InterPro" id="IPR012795">
    <property type="entry name" value="tRNA_Ile_lys_synt_N"/>
</dbReference>
<dbReference type="GO" id="GO:0052717">
    <property type="term" value="F:tRNA-specific adenosine-34 deaminase activity"/>
    <property type="evidence" value="ECO:0007669"/>
    <property type="project" value="UniProtKB-UniRule"/>
</dbReference>
<comment type="function">
    <text evidence="11">Ligates lysine onto the cytidine present at position 34 of the AUA codon-specific tRNA(Ile) that contains the anticodon CAU, in an ATP-dependent manner. Cytidine is converted to lysidine, thus changing the amino acid specificity of the tRNA from methionine to isoleucine.</text>
</comment>
<dbReference type="Proteomes" id="UP000266089">
    <property type="component" value="Unassembled WGS sequence"/>
</dbReference>
<dbReference type="InterPro" id="IPR002125">
    <property type="entry name" value="CMP_dCMP_dom"/>
</dbReference>
<comment type="caution">
    <text evidence="13">The sequence shown here is derived from an EMBL/GenBank/DDBJ whole genome shotgun (WGS) entry which is preliminary data.</text>
</comment>
<dbReference type="GO" id="GO:0002100">
    <property type="term" value="P:tRNA wobble adenosine to inosine editing"/>
    <property type="evidence" value="ECO:0007669"/>
    <property type="project" value="UniProtKB-UniRule"/>
</dbReference>
<evidence type="ECO:0000256" key="2">
    <source>
        <dbReference type="ARBA" id="ARBA00022598"/>
    </source>
</evidence>
<comment type="catalytic activity">
    <reaction evidence="8 10">
        <text>adenosine(34) in tRNA + H2O + H(+) = inosine(34) in tRNA + NH4(+)</text>
        <dbReference type="Rhea" id="RHEA:43168"/>
        <dbReference type="Rhea" id="RHEA-COMP:10373"/>
        <dbReference type="Rhea" id="RHEA-COMP:10374"/>
        <dbReference type="ChEBI" id="CHEBI:15377"/>
        <dbReference type="ChEBI" id="CHEBI:15378"/>
        <dbReference type="ChEBI" id="CHEBI:28938"/>
        <dbReference type="ChEBI" id="CHEBI:74411"/>
        <dbReference type="ChEBI" id="CHEBI:82852"/>
        <dbReference type="EC" id="3.5.4.33"/>
    </reaction>
</comment>
<keyword evidence="7 11" id="KW-0067">ATP-binding</keyword>
<dbReference type="EC" id="6.3.4.19" evidence="11"/>
<protein>
    <recommendedName>
        <fullName evidence="10 11">Multifunctional fusion protein</fullName>
    </recommendedName>
    <domain>
        <recommendedName>
            <fullName evidence="11">tRNA(Ile)-lysidine synthase</fullName>
            <ecNumber evidence="11">6.3.4.19</ecNumber>
        </recommendedName>
        <alternativeName>
            <fullName evidence="11">tRNA(Ile)-2-lysyl-cytidine synthase</fullName>
        </alternativeName>
        <alternativeName>
            <fullName evidence="11">tRNA(Ile)-lysidine synthetase</fullName>
        </alternativeName>
    </domain>
    <domain>
        <recommendedName>
            <fullName evidence="10">tRNA-specific adenosine deaminase</fullName>
            <ecNumber evidence="10">3.5.4.33</ecNumber>
        </recommendedName>
    </domain>
</protein>
<accession>A0A399E2Y7</accession>
<evidence type="ECO:0000256" key="3">
    <source>
        <dbReference type="ARBA" id="ARBA00022694"/>
    </source>
</evidence>
<feature type="binding site" evidence="11">
    <location>
        <begin position="31"/>
        <end position="36"/>
    </location>
    <ligand>
        <name>ATP</name>
        <dbReference type="ChEBI" id="CHEBI:30616"/>
    </ligand>
</feature>
<feature type="active site" description="Proton donor" evidence="10">
    <location>
        <position position="431"/>
    </location>
</feature>
<dbReference type="InterPro" id="IPR028883">
    <property type="entry name" value="tRNA_aden_deaminase"/>
</dbReference>
<reference evidence="13 14" key="1">
    <citation type="submission" date="2018-08" db="EMBL/GenBank/DDBJ databases">
        <title>Meiothermus cateniformans JCM 15151 genome sequencing project.</title>
        <authorList>
            <person name="Da Costa M.S."/>
            <person name="Albuquerque L."/>
            <person name="Raposo P."/>
            <person name="Froufe H.J.C."/>
            <person name="Barroso C.S."/>
            <person name="Egas C."/>
        </authorList>
    </citation>
    <scope>NUCLEOTIDE SEQUENCE [LARGE SCALE GENOMIC DNA]</scope>
    <source>
        <strain evidence="13 14">JCM 15151</strain>
    </source>
</reference>
<dbReference type="OrthoDB" id="9807403at2"/>
<comment type="similarity">
    <text evidence="1">Belongs to the cytidine and deoxycytidylate deaminase family. ADAT2 subfamily.</text>
</comment>